<accession>A0A117RN62</accession>
<dbReference type="InterPro" id="IPR015797">
    <property type="entry name" value="NUDIX_hydrolase-like_dom_sf"/>
</dbReference>
<proteinExistence type="predicted"/>
<dbReference type="EMBL" id="LMWY01000029">
    <property type="protein sequence ID" value="KUO00004.1"/>
    <property type="molecule type" value="Genomic_DNA"/>
</dbReference>
<gene>
    <name evidence="2" type="ORF">AQJ67_24345</name>
</gene>
<feature type="domain" description="Nudix hydrolase" evidence="1">
    <location>
        <begin position="38"/>
        <end position="166"/>
    </location>
</feature>
<evidence type="ECO:0000313" key="2">
    <source>
        <dbReference type="EMBL" id="KUO00004.1"/>
    </source>
</evidence>
<comment type="caution">
    <text evidence="2">The sequence shown here is derived from an EMBL/GenBank/DDBJ whole genome shotgun (WGS) entry which is preliminary data.</text>
</comment>
<dbReference type="Pfam" id="PF00293">
    <property type="entry name" value="NUDIX"/>
    <property type="match status" value="1"/>
</dbReference>
<dbReference type="PROSITE" id="PS51462">
    <property type="entry name" value="NUDIX"/>
    <property type="match status" value="1"/>
</dbReference>
<evidence type="ECO:0000259" key="1">
    <source>
        <dbReference type="PROSITE" id="PS51462"/>
    </source>
</evidence>
<sequence>MGWVRTARELLHQGPFVALYRDSVRRPDGTAGTYEHVVVEDGVRVVALDGDDHVVLVEDDFYLQGQRVLHLPGGGCAGQDPRDAARRELEEETGLVAGELRLLGVVDPLPATTSARTYLFVATGLRPGAVHRDATEAGMTVQRWPLDDAVAAIHSGRITEAGSMVALLLTDRGQA</sequence>
<dbReference type="AlphaFoldDB" id="A0A117RN62"/>
<dbReference type="InterPro" id="IPR000086">
    <property type="entry name" value="NUDIX_hydrolase_dom"/>
</dbReference>
<evidence type="ECO:0000313" key="3">
    <source>
        <dbReference type="Proteomes" id="UP000053429"/>
    </source>
</evidence>
<organism evidence="2 3">
    <name type="scientific">Streptomyces caeruleatus</name>
    <dbReference type="NCBI Taxonomy" id="661399"/>
    <lineage>
        <taxon>Bacteria</taxon>
        <taxon>Bacillati</taxon>
        <taxon>Actinomycetota</taxon>
        <taxon>Actinomycetes</taxon>
        <taxon>Kitasatosporales</taxon>
        <taxon>Streptomycetaceae</taxon>
        <taxon>Streptomyces</taxon>
    </lineage>
</organism>
<protein>
    <recommendedName>
        <fullName evidence="1">Nudix hydrolase domain-containing protein</fullName>
    </recommendedName>
</protein>
<name>A0A117RN62_9ACTN</name>
<dbReference type="SUPFAM" id="SSF55811">
    <property type="entry name" value="Nudix"/>
    <property type="match status" value="1"/>
</dbReference>
<dbReference type="Gene3D" id="3.90.79.10">
    <property type="entry name" value="Nucleoside Triphosphate Pyrophosphohydrolase"/>
    <property type="match status" value="1"/>
</dbReference>
<dbReference type="Proteomes" id="UP000053429">
    <property type="component" value="Unassembled WGS sequence"/>
</dbReference>
<reference evidence="2 3" key="1">
    <citation type="submission" date="2015-10" db="EMBL/GenBank/DDBJ databases">
        <title>Draft genome sequence of Streptomyces caeruleatus NRRL B-24802, type strain for the species Streptomyces caeruleatus.</title>
        <authorList>
            <person name="Ruckert C."/>
            <person name="Winkler A."/>
            <person name="Kalinowski J."/>
            <person name="Kampfer P."/>
            <person name="Glaeser S."/>
        </authorList>
    </citation>
    <scope>NUCLEOTIDE SEQUENCE [LARGE SCALE GENOMIC DNA]</scope>
    <source>
        <strain evidence="2 3">NRRL B-24802</strain>
    </source>
</reference>
<keyword evidence="3" id="KW-1185">Reference proteome</keyword>
<dbReference type="STRING" id="661399.AQJ67_24345"/>